<protein>
    <submittedName>
        <fullName evidence="1">Uncharacterized protein</fullName>
    </submittedName>
</protein>
<organism evidence="1 2">
    <name type="scientific">Larkinella terrae</name>
    <dbReference type="NCBI Taxonomy" id="2025311"/>
    <lineage>
        <taxon>Bacteria</taxon>
        <taxon>Pseudomonadati</taxon>
        <taxon>Bacteroidota</taxon>
        <taxon>Cytophagia</taxon>
        <taxon>Cytophagales</taxon>
        <taxon>Spirosomataceae</taxon>
        <taxon>Larkinella</taxon>
    </lineage>
</organism>
<evidence type="ECO:0000313" key="2">
    <source>
        <dbReference type="Proteomes" id="UP000441754"/>
    </source>
</evidence>
<name>A0A7K0EJN3_9BACT</name>
<comment type="caution">
    <text evidence="1">The sequence shown here is derived from an EMBL/GenBank/DDBJ whole genome shotgun (WGS) entry which is preliminary data.</text>
</comment>
<evidence type="ECO:0000313" key="1">
    <source>
        <dbReference type="EMBL" id="MRS61676.1"/>
    </source>
</evidence>
<proteinExistence type="predicted"/>
<reference evidence="1 2" key="1">
    <citation type="journal article" date="2018" name="Antonie Van Leeuwenhoek">
        <title>Larkinella terrae sp. nov., isolated from soil on Jeju Island, South Korea.</title>
        <authorList>
            <person name="Ten L.N."/>
            <person name="Jeon J."/>
            <person name="Park S.J."/>
            <person name="Park S."/>
            <person name="Lee S.Y."/>
            <person name="Kim M.K."/>
            <person name="Jung H.Y."/>
        </authorList>
    </citation>
    <scope>NUCLEOTIDE SEQUENCE [LARGE SCALE GENOMIC DNA]</scope>
    <source>
        <strain evidence="1 2">KCTC 52001</strain>
    </source>
</reference>
<accession>A0A7K0EJN3</accession>
<dbReference type="Proteomes" id="UP000441754">
    <property type="component" value="Unassembled WGS sequence"/>
</dbReference>
<gene>
    <name evidence="1" type="ORF">GJJ30_10285</name>
</gene>
<dbReference type="OrthoDB" id="1273118at2"/>
<keyword evidence="2" id="KW-1185">Reference proteome</keyword>
<dbReference type="EMBL" id="WJXZ01000005">
    <property type="protein sequence ID" value="MRS61676.1"/>
    <property type="molecule type" value="Genomic_DNA"/>
</dbReference>
<sequence length="77" mass="8753">MSEEKEREIIIRDNVNNGEWDEELLAAEWDKDLLGEWGLELSGMDEAPKSRSTKDGDEMTGKIATKHKCPSCGHEFD</sequence>
<dbReference type="AlphaFoldDB" id="A0A7K0EJN3"/>
<dbReference type="RefSeq" id="WP_154175064.1">
    <property type="nucleotide sequence ID" value="NZ_WJXZ01000005.1"/>
</dbReference>